<protein>
    <recommendedName>
        <fullName evidence="4">GH18 domain-containing protein</fullName>
    </recommendedName>
</protein>
<evidence type="ECO:0000259" key="4">
    <source>
        <dbReference type="PROSITE" id="PS51910"/>
    </source>
</evidence>
<sequence length="474" mass="52002">MRILTFTLATVTIAAVFAAPAQKRAASGKYVVGYFVPWGNLPVASLDMSKYTHINYGFGTMLKQSTNPTDIVIDNYYDGPAIRQLVKRGNENNVPILLSVGGWSGSQTFSTVAASPLLRKTWIENAMVFLRQNTLPVTEPVPNGWGMDGIDIEELRAQMDLEFPTKHKLLTAAVRVQPFDGPNGAPMSNVAAFAQYFDFISIMAYDIMGRWSDFTGPNAALFNPPSPGDPFSAQSGVNAWKNAGFPAEKLIVGVPFYGHALTSTVNMNAQSPVTQYAPHTRFAPRGGPSDSNLPNPWCDEGAAYGGSWTWKELRSAILQNNNLVTPVSGWTRYWDDVTKTPWLFRESDKTFITYDDVQSLTHKVDFVKANNLKGVMFWDATMDFNSELLDAVNKVHCTGTSCNPTTTTTTTTSSVSPLPTGICVGIAAWSSSQVYATANTKVTYNGRLWSNRWWTQSETPSGTNWGAWKDLGAC</sequence>
<name>A0A9P6FVY8_9FUNG</name>
<dbReference type="GO" id="GO:0004568">
    <property type="term" value="F:chitinase activity"/>
    <property type="evidence" value="ECO:0007669"/>
    <property type="project" value="TreeGrafter"/>
</dbReference>
<comment type="caution">
    <text evidence="5">The sequence shown here is derived from an EMBL/GenBank/DDBJ whole genome shotgun (WGS) entry which is preliminary data.</text>
</comment>
<dbReference type="InterPro" id="IPR017853">
    <property type="entry name" value="GH"/>
</dbReference>
<organism evidence="5 6">
    <name type="scientific">Lunasporangiospora selenospora</name>
    <dbReference type="NCBI Taxonomy" id="979761"/>
    <lineage>
        <taxon>Eukaryota</taxon>
        <taxon>Fungi</taxon>
        <taxon>Fungi incertae sedis</taxon>
        <taxon>Mucoromycota</taxon>
        <taxon>Mortierellomycotina</taxon>
        <taxon>Mortierellomycetes</taxon>
        <taxon>Mortierellales</taxon>
        <taxon>Mortierellaceae</taxon>
        <taxon>Lunasporangiospora</taxon>
    </lineage>
</organism>
<evidence type="ECO:0000256" key="3">
    <source>
        <dbReference type="SAM" id="SignalP"/>
    </source>
</evidence>
<dbReference type="PANTHER" id="PTHR11177:SF392">
    <property type="entry name" value="HAP41P"/>
    <property type="match status" value="1"/>
</dbReference>
<dbReference type="AlphaFoldDB" id="A0A9P6FVY8"/>
<keyword evidence="1" id="KW-0378">Hydrolase</keyword>
<dbReference type="SUPFAM" id="SSF51445">
    <property type="entry name" value="(Trans)glycosidases"/>
    <property type="match status" value="1"/>
</dbReference>
<dbReference type="Proteomes" id="UP000780801">
    <property type="component" value="Unassembled WGS sequence"/>
</dbReference>
<dbReference type="CDD" id="cd12215">
    <property type="entry name" value="ChiC_BD"/>
    <property type="match status" value="1"/>
</dbReference>
<dbReference type="OrthoDB" id="76388at2759"/>
<accession>A0A9P6FVY8</accession>
<dbReference type="GO" id="GO:0005576">
    <property type="term" value="C:extracellular region"/>
    <property type="evidence" value="ECO:0007669"/>
    <property type="project" value="InterPro"/>
</dbReference>
<reference evidence="5" key="1">
    <citation type="journal article" date="2020" name="Fungal Divers.">
        <title>Resolving the Mortierellaceae phylogeny through synthesis of multi-gene phylogenetics and phylogenomics.</title>
        <authorList>
            <person name="Vandepol N."/>
            <person name="Liber J."/>
            <person name="Desiro A."/>
            <person name="Na H."/>
            <person name="Kennedy M."/>
            <person name="Barry K."/>
            <person name="Grigoriev I.V."/>
            <person name="Miller A.N."/>
            <person name="O'Donnell K."/>
            <person name="Stajich J.E."/>
            <person name="Bonito G."/>
        </authorList>
    </citation>
    <scope>NUCLEOTIDE SEQUENCE</scope>
    <source>
        <strain evidence="5">KOD1015</strain>
    </source>
</reference>
<keyword evidence="6" id="KW-1185">Reference proteome</keyword>
<gene>
    <name evidence="5" type="ORF">BGW38_001200</name>
</gene>
<dbReference type="InterPro" id="IPR001223">
    <property type="entry name" value="Glyco_hydro18_cat"/>
</dbReference>
<dbReference type="EMBL" id="JAABOA010001368">
    <property type="protein sequence ID" value="KAF9581690.1"/>
    <property type="molecule type" value="Genomic_DNA"/>
</dbReference>
<dbReference type="InterPro" id="IPR029070">
    <property type="entry name" value="Chitinase_insertion_sf"/>
</dbReference>
<keyword evidence="2" id="KW-0119">Carbohydrate metabolism</keyword>
<proteinExistence type="predicted"/>
<evidence type="ECO:0000256" key="1">
    <source>
        <dbReference type="ARBA" id="ARBA00022801"/>
    </source>
</evidence>
<dbReference type="GO" id="GO:0005975">
    <property type="term" value="P:carbohydrate metabolic process"/>
    <property type="evidence" value="ECO:0007669"/>
    <property type="project" value="InterPro"/>
</dbReference>
<dbReference type="PANTHER" id="PTHR11177">
    <property type="entry name" value="CHITINASE"/>
    <property type="match status" value="1"/>
</dbReference>
<dbReference type="InterPro" id="IPR036573">
    <property type="entry name" value="CBM_sf_5/12"/>
</dbReference>
<dbReference type="GO" id="GO:0030246">
    <property type="term" value="F:carbohydrate binding"/>
    <property type="evidence" value="ECO:0007669"/>
    <property type="project" value="InterPro"/>
</dbReference>
<dbReference type="Gene3D" id="3.20.20.80">
    <property type="entry name" value="Glycosidases"/>
    <property type="match status" value="1"/>
</dbReference>
<dbReference type="SUPFAM" id="SSF51055">
    <property type="entry name" value="Carbohydrate binding domain"/>
    <property type="match status" value="1"/>
</dbReference>
<evidence type="ECO:0000313" key="6">
    <source>
        <dbReference type="Proteomes" id="UP000780801"/>
    </source>
</evidence>
<dbReference type="Gene3D" id="3.10.50.10">
    <property type="match status" value="1"/>
</dbReference>
<dbReference type="SMART" id="SM00495">
    <property type="entry name" value="ChtBD3"/>
    <property type="match status" value="1"/>
</dbReference>
<dbReference type="Gene3D" id="2.10.10.20">
    <property type="entry name" value="Carbohydrate-binding module superfamily 5/12"/>
    <property type="match status" value="1"/>
</dbReference>
<feature type="signal peptide" evidence="3">
    <location>
        <begin position="1"/>
        <end position="18"/>
    </location>
</feature>
<dbReference type="InterPro" id="IPR003610">
    <property type="entry name" value="CBM5/12"/>
</dbReference>
<dbReference type="SMART" id="SM00636">
    <property type="entry name" value="Glyco_18"/>
    <property type="match status" value="1"/>
</dbReference>
<dbReference type="PROSITE" id="PS51910">
    <property type="entry name" value="GH18_2"/>
    <property type="match status" value="1"/>
</dbReference>
<dbReference type="GO" id="GO:0006032">
    <property type="term" value="P:chitin catabolic process"/>
    <property type="evidence" value="ECO:0007669"/>
    <property type="project" value="TreeGrafter"/>
</dbReference>
<feature type="chain" id="PRO_5040195689" description="GH18 domain-containing protein" evidence="3">
    <location>
        <begin position="19"/>
        <end position="474"/>
    </location>
</feature>
<dbReference type="Pfam" id="PF00704">
    <property type="entry name" value="Glyco_hydro_18"/>
    <property type="match status" value="1"/>
</dbReference>
<feature type="domain" description="GH18" evidence="4">
    <location>
        <begin position="29"/>
        <end position="399"/>
    </location>
</feature>
<dbReference type="GO" id="GO:0008061">
    <property type="term" value="F:chitin binding"/>
    <property type="evidence" value="ECO:0007669"/>
    <property type="project" value="InterPro"/>
</dbReference>
<evidence type="ECO:0000313" key="5">
    <source>
        <dbReference type="EMBL" id="KAF9581690.1"/>
    </source>
</evidence>
<dbReference type="InterPro" id="IPR011583">
    <property type="entry name" value="Chitinase_II/V-like_cat"/>
</dbReference>
<dbReference type="InterPro" id="IPR050314">
    <property type="entry name" value="Glycosyl_Hydrlase_18"/>
</dbReference>
<keyword evidence="3" id="KW-0732">Signal</keyword>
<evidence type="ECO:0000256" key="2">
    <source>
        <dbReference type="ARBA" id="ARBA00023277"/>
    </source>
</evidence>
<dbReference type="SUPFAM" id="SSF54556">
    <property type="entry name" value="Chitinase insertion domain"/>
    <property type="match status" value="1"/>
</dbReference>